<reference evidence="1 2" key="1">
    <citation type="journal article" date="2021" name="Front. Genet.">
        <title>Chromosome-Level Genome Assembly Reveals Significant Gene Expansion in the Toll and IMD Signaling Pathways of Dendrolimus kikuchii.</title>
        <authorList>
            <person name="Zhou J."/>
            <person name="Wu P."/>
            <person name="Xiong Z."/>
            <person name="Liu N."/>
            <person name="Zhao N."/>
            <person name="Ji M."/>
            <person name="Qiu Y."/>
            <person name="Yang B."/>
        </authorList>
    </citation>
    <scope>NUCLEOTIDE SEQUENCE [LARGE SCALE GENOMIC DNA]</scope>
    <source>
        <strain evidence="1">Ann1</strain>
    </source>
</reference>
<dbReference type="Proteomes" id="UP000824533">
    <property type="component" value="Linkage Group LG07"/>
</dbReference>
<comment type="caution">
    <text evidence="1">The sequence shown here is derived from an EMBL/GenBank/DDBJ whole genome shotgun (WGS) entry which is preliminary data.</text>
</comment>
<gene>
    <name evidence="1" type="ORF">K1T71_004229</name>
</gene>
<evidence type="ECO:0000313" key="1">
    <source>
        <dbReference type="EMBL" id="KAJ0179638.1"/>
    </source>
</evidence>
<proteinExistence type="predicted"/>
<sequence length="262" mass="26673">MEVGSAPALVSSRCRIIYRSSSWSVHQFEVWSGDIVCRVAALRGAGWLLVWVGGAEPQLSEMALGMPARSPGADGAAATALVGGDGAAPALARRLAARLSRPVYSTGTGIGPADVDVVRCLPEANNRRGWGRAAPLAISPLAASGSPIRRRGAHAPMGGRRRGAEGRGASSANGGGPQWRAPPGVARAASAAVARGASSELYLSVRFQGAHRGARRGAVTGDLRPGVVVLDSAVVTLASVVPSPNGVPNRLSVCVSRRLSGL</sequence>
<protein>
    <submittedName>
        <fullName evidence="1">Uncharacterized protein</fullName>
    </submittedName>
</protein>
<evidence type="ECO:0000313" key="2">
    <source>
        <dbReference type="Proteomes" id="UP000824533"/>
    </source>
</evidence>
<name>A0ACC1D7Q4_9NEOP</name>
<organism evidence="1 2">
    <name type="scientific">Dendrolimus kikuchii</name>
    <dbReference type="NCBI Taxonomy" id="765133"/>
    <lineage>
        <taxon>Eukaryota</taxon>
        <taxon>Metazoa</taxon>
        <taxon>Ecdysozoa</taxon>
        <taxon>Arthropoda</taxon>
        <taxon>Hexapoda</taxon>
        <taxon>Insecta</taxon>
        <taxon>Pterygota</taxon>
        <taxon>Neoptera</taxon>
        <taxon>Endopterygota</taxon>
        <taxon>Lepidoptera</taxon>
        <taxon>Glossata</taxon>
        <taxon>Ditrysia</taxon>
        <taxon>Bombycoidea</taxon>
        <taxon>Lasiocampidae</taxon>
        <taxon>Dendrolimus</taxon>
    </lineage>
</organism>
<accession>A0ACC1D7Q4</accession>
<keyword evidence="2" id="KW-1185">Reference proteome</keyword>
<dbReference type="EMBL" id="CM034393">
    <property type="protein sequence ID" value="KAJ0179638.1"/>
    <property type="molecule type" value="Genomic_DNA"/>
</dbReference>